<accession>A0A1W2CBX9</accession>
<dbReference type="SUPFAM" id="SSF52540">
    <property type="entry name" value="P-loop containing nucleoside triphosphate hydrolases"/>
    <property type="match status" value="1"/>
</dbReference>
<dbReference type="Proteomes" id="UP000192840">
    <property type="component" value="Unassembled WGS sequence"/>
</dbReference>
<dbReference type="InterPro" id="IPR050086">
    <property type="entry name" value="MetN_ABC_transporter-like"/>
</dbReference>
<evidence type="ECO:0000313" key="3">
    <source>
        <dbReference type="EMBL" id="SMC82777.1"/>
    </source>
</evidence>
<evidence type="ECO:0000256" key="1">
    <source>
        <dbReference type="ARBA" id="ARBA00004202"/>
    </source>
</evidence>
<protein>
    <submittedName>
        <fullName evidence="3">Cystine transport system ATP-binding protein</fullName>
    </submittedName>
</protein>
<dbReference type="STRING" id="40571.SAMN05660733_01916"/>
<reference evidence="4" key="1">
    <citation type="submission" date="2017-04" db="EMBL/GenBank/DDBJ databases">
        <authorList>
            <person name="Varghese N."/>
            <person name="Submissions S."/>
        </authorList>
    </citation>
    <scope>NUCLEOTIDE SEQUENCE [LARGE SCALE GENOMIC DNA]</scope>
    <source>
        <strain evidence="4">DSM 44073</strain>
    </source>
</reference>
<dbReference type="InterPro" id="IPR027417">
    <property type="entry name" value="P-loop_NTPase"/>
</dbReference>
<proteinExistence type="predicted"/>
<dbReference type="eggNOG" id="COG1126">
    <property type="taxonomic scope" value="Bacteria"/>
</dbReference>
<dbReference type="GO" id="GO:0005886">
    <property type="term" value="C:plasma membrane"/>
    <property type="evidence" value="ECO:0007669"/>
    <property type="project" value="UniProtKB-SubCell"/>
</dbReference>
<keyword evidence="3" id="KW-0547">Nucleotide-binding</keyword>
<dbReference type="AlphaFoldDB" id="A0A1W2CBX9"/>
<organism evidence="3 4">
    <name type="scientific">Lentzea albidocapillata</name>
    <dbReference type="NCBI Taxonomy" id="40571"/>
    <lineage>
        <taxon>Bacteria</taxon>
        <taxon>Bacillati</taxon>
        <taxon>Actinomycetota</taxon>
        <taxon>Actinomycetes</taxon>
        <taxon>Pseudonocardiales</taxon>
        <taxon>Pseudonocardiaceae</taxon>
        <taxon>Lentzea</taxon>
    </lineage>
</organism>
<evidence type="ECO:0000256" key="2">
    <source>
        <dbReference type="ARBA" id="ARBA00022448"/>
    </source>
</evidence>
<keyword evidence="3" id="KW-0067">ATP-binding</keyword>
<dbReference type="GO" id="GO:0005524">
    <property type="term" value="F:ATP binding"/>
    <property type="evidence" value="ECO:0007669"/>
    <property type="project" value="UniProtKB-KW"/>
</dbReference>
<dbReference type="PANTHER" id="PTHR43166">
    <property type="entry name" value="AMINO ACID IMPORT ATP-BINDING PROTEIN"/>
    <property type="match status" value="1"/>
</dbReference>
<name>A0A1W2CBX9_9PSEU</name>
<dbReference type="Gene3D" id="3.40.50.300">
    <property type="entry name" value="P-loop containing nucleotide triphosphate hydrolases"/>
    <property type="match status" value="1"/>
</dbReference>
<keyword evidence="4" id="KW-1185">Reference proteome</keyword>
<comment type="subcellular location">
    <subcellularLocation>
        <location evidence="1">Cell membrane</location>
        <topology evidence="1">Peripheral membrane protein</topology>
    </subcellularLocation>
</comment>
<dbReference type="PANTHER" id="PTHR43166:SF35">
    <property type="entry name" value="L-CYSTINE IMPORT ATP-BINDING PROTEIN TCYN"/>
    <property type="match status" value="1"/>
</dbReference>
<dbReference type="EMBL" id="FWYC01000005">
    <property type="protein sequence ID" value="SMC82777.1"/>
    <property type="molecule type" value="Genomic_DNA"/>
</dbReference>
<gene>
    <name evidence="3" type="ORF">SAMN05660733_01916</name>
</gene>
<evidence type="ECO:0000313" key="4">
    <source>
        <dbReference type="Proteomes" id="UP000192840"/>
    </source>
</evidence>
<sequence length="86" mass="9575">MLFDEPTSALDPELVGEVLAVIKDLASEGWTTVIVTHEIRFAEKVADQVLFLDGGVIVEHGPPGQVIADPREERTRRFLRRVLDHG</sequence>
<keyword evidence="2" id="KW-0813">Transport</keyword>